<feature type="domain" description="Aminotransferase class I/classII large" evidence="7">
    <location>
        <begin position="42"/>
        <end position="390"/>
    </location>
</feature>
<dbReference type="InterPro" id="IPR004839">
    <property type="entry name" value="Aminotransferase_I/II_large"/>
</dbReference>
<evidence type="ECO:0000256" key="3">
    <source>
        <dbReference type="ARBA" id="ARBA00011738"/>
    </source>
</evidence>
<sequence length="408" mass="45980">MLENLFASRIDIKTKSRLVGLFPDNNFADNISFGGGCPDEQLFPAKELTAAYQDAVCRQMNHAFQYHDIKGPERLREYLAARAQAKMGISKVTADDVMLTAGGQQGIELVAKLFIGKGDAMAVEAPSYVGALAAFDAYEPTYYQIGMENDGVNIDQFESILKKHPEIKLFYTVPDFHNPTGVTMSLKKRERLVELANKYDFVILEDTPYRDLRYHGQDLPSIKSFDTEGRVIFLSSFSKILTPAFRLGWLVASPEIKEQLTNLKLAEDLEVPYIPSATVDSYIANNDLDQHIEDLKDLYRAKLDTMYRALKQNLPAGTKVSHPEGGFFFWIELDPEIDTTSLLWKQSVPDQHLIYVPSESFYPNRDIKNGMRVNFTGSTIKQINDGCRRLRAVIDSAEISLPELSLAI</sequence>
<gene>
    <name evidence="8" type="ORF">FYJ62_10315</name>
</gene>
<dbReference type="GO" id="GO:0030170">
    <property type="term" value="F:pyridoxal phosphate binding"/>
    <property type="evidence" value="ECO:0007669"/>
    <property type="project" value="InterPro"/>
</dbReference>
<dbReference type="SUPFAM" id="SSF53383">
    <property type="entry name" value="PLP-dependent transferases"/>
    <property type="match status" value="1"/>
</dbReference>
<dbReference type="InterPro" id="IPR015422">
    <property type="entry name" value="PyrdxlP-dep_Trfase_small"/>
</dbReference>
<evidence type="ECO:0000256" key="5">
    <source>
        <dbReference type="ARBA" id="ARBA00022679"/>
    </source>
</evidence>
<evidence type="ECO:0000256" key="6">
    <source>
        <dbReference type="ARBA" id="ARBA00022898"/>
    </source>
</evidence>
<dbReference type="PANTHER" id="PTHR42790">
    <property type="entry name" value="AMINOTRANSFERASE"/>
    <property type="match status" value="1"/>
</dbReference>
<dbReference type="InterPro" id="IPR015424">
    <property type="entry name" value="PyrdxlP-dep_Trfase"/>
</dbReference>
<keyword evidence="5 8" id="KW-0808">Transferase</keyword>
<dbReference type="CDD" id="cd00609">
    <property type="entry name" value="AAT_like"/>
    <property type="match status" value="1"/>
</dbReference>
<evidence type="ECO:0000259" key="7">
    <source>
        <dbReference type="Pfam" id="PF00155"/>
    </source>
</evidence>
<evidence type="ECO:0000313" key="8">
    <source>
        <dbReference type="EMBL" id="MST87961.1"/>
    </source>
</evidence>
<dbReference type="RefSeq" id="WP_154549556.1">
    <property type="nucleotide sequence ID" value="NZ_VUMX01000057.1"/>
</dbReference>
<dbReference type="FunFam" id="3.40.640.10:FF:000053">
    <property type="entry name" value="Aminotransferase, class I"/>
    <property type="match status" value="1"/>
</dbReference>
<evidence type="ECO:0000313" key="9">
    <source>
        <dbReference type="Proteomes" id="UP000438120"/>
    </source>
</evidence>
<evidence type="ECO:0000256" key="1">
    <source>
        <dbReference type="ARBA" id="ARBA00001933"/>
    </source>
</evidence>
<dbReference type="Gene3D" id="3.90.1150.10">
    <property type="entry name" value="Aspartate Aminotransferase, domain 1"/>
    <property type="match status" value="1"/>
</dbReference>
<keyword evidence="4 8" id="KW-0032">Aminotransferase</keyword>
<dbReference type="GO" id="GO:0008483">
    <property type="term" value="F:transaminase activity"/>
    <property type="evidence" value="ECO:0007669"/>
    <property type="project" value="UniProtKB-KW"/>
</dbReference>
<name>A0A6A8MGJ5_9LACO</name>
<dbReference type="OrthoDB" id="9802328at2"/>
<evidence type="ECO:0000256" key="2">
    <source>
        <dbReference type="ARBA" id="ARBA00007441"/>
    </source>
</evidence>
<dbReference type="AlphaFoldDB" id="A0A6A8MGJ5"/>
<organism evidence="8 9">
    <name type="scientific">Lactobacillus porci</name>
    <dbReference type="NCBI Taxonomy" id="2012477"/>
    <lineage>
        <taxon>Bacteria</taxon>
        <taxon>Bacillati</taxon>
        <taxon>Bacillota</taxon>
        <taxon>Bacilli</taxon>
        <taxon>Lactobacillales</taxon>
        <taxon>Lactobacillaceae</taxon>
        <taxon>Lactobacillus</taxon>
    </lineage>
</organism>
<dbReference type="InterPro" id="IPR015421">
    <property type="entry name" value="PyrdxlP-dep_Trfase_major"/>
</dbReference>
<protein>
    <submittedName>
        <fullName evidence="8">PLP-dependent aminotransferase family protein</fullName>
    </submittedName>
</protein>
<dbReference type="InterPro" id="IPR050859">
    <property type="entry name" value="Class-I_PLP-dep_aminotransf"/>
</dbReference>
<comment type="subunit">
    <text evidence="3">Homodimer.</text>
</comment>
<comment type="cofactor">
    <cofactor evidence="1">
        <name>pyridoxal 5'-phosphate</name>
        <dbReference type="ChEBI" id="CHEBI:597326"/>
    </cofactor>
</comment>
<dbReference type="Proteomes" id="UP000438120">
    <property type="component" value="Unassembled WGS sequence"/>
</dbReference>
<keyword evidence="9" id="KW-1185">Reference proteome</keyword>
<dbReference type="Gene3D" id="3.40.640.10">
    <property type="entry name" value="Type I PLP-dependent aspartate aminotransferase-like (Major domain)"/>
    <property type="match status" value="1"/>
</dbReference>
<accession>A0A6A8MGJ5</accession>
<comment type="caution">
    <text evidence="8">The sequence shown here is derived from an EMBL/GenBank/DDBJ whole genome shotgun (WGS) entry which is preliminary data.</text>
</comment>
<dbReference type="PANTHER" id="PTHR42790:SF19">
    <property type="entry name" value="KYNURENINE_ALPHA-AMINOADIPATE AMINOTRANSFERASE, MITOCHONDRIAL"/>
    <property type="match status" value="1"/>
</dbReference>
<reference evidence="8 9" key="1">
    <citation type="submission" date="2019-08" db="EMBL/GenBank/DDBJ databases">
        <title>In-depth cultivation of the pig gut microbiome towards novel bacterial diversity and tailored functional studies.</title>
        <authorList>
            <person name="Wylensek D."/>
            <person name="Hitch T.C.A."/>
            <person name="Clavel T."/>
        </authorList>
    </citation>
    <scope>NUCLEOTIDE SEQUENCE [LARGE SCALE GENOMIC DNA]</scope>
    <source>
        <strain evidence="8 9">Bifido-178-WT-2B</strain>
    </source>
</reference>
<keyword evidence="6" id="KW-0663">Pyridoxal phosphate</keyword>
<dbReference type="EMBL" id="VUMX01000057">
    <property type="protein sequence ID" value="MST87961.1"/>
    <property type="molecule type" value="Genomic_DNA"/>
</dbReference>
<comment type="similarity">
    <text evidence="2">Belongs to the class-I pyridoxal-phosphate-dependent aminotransferase family.</text>
</comment>
<proteinExistence type="inferred from homology"/>
<dbReference type="Pfam" id="PF00155">
    <property type="entry name" value="Aminotran_1_2"/>
    <property type="match status" value="1"/>
</dbReference>
<evidence type="ECO:0000256" key="4">
    <source>
        <dbReference type="ARBA" id="ARBA00022576"/>
    </source>
</evidence>
<dbReference type="GO" id="GO:1901605">
    <property type="term" value="P:alpha-amino acid metabolic process"/>
    <property type="evidence" value="ECO:0007669"/>
    <property type="project" value="TreeGrafter"/>
</dbReference>